<keyword evidence="2" id="KW-1185">Reference proteome</keyword>
<dbReference type="Proteomes" id="UP000304953">
    <property type="component" value="Unassembled WGS sequence"/>
</dbReference>
<reference evidence="1" key="1">
    <citation type="submission" date="2019-04" db="EMBL/GenBank/DDBJ databases">
        <title>Microbes associate with the intestines of laboratory mice.</title>
        <authorList>
            <person name="Navarre W."/>
            <person name="Wong E."/>
            <person name="Huang K."/>
            <person name="Tropini C."/>
            <person name="Ng K."/>
            <person name="Yu B."/>
        </authorList>
    </citation>
    <scope>NUCLEOTIDE SEQUENCE</scope>
    <source>
        <strain evidence="1">NM01_1-7b</strain>
    </source>
</reference>
<evidence type="ECO:0000313" key="1">
    <source>
        <dbReference type="EMBL" id="TGY95843.1"/>
    </source>
</evidence>
<evidence type="ECO:0000313" key="2">
    <source>
        <dbReference type="Proteomes" id="UP000304953"/>
    </source>
</evidence>
<accession>A0AC61RW10</accession>
<organism evidence="1 2">
    <name type="scientific">Petralouisia muris</name>
    <dbReference type="NCBI Taxonomy" id="3032872"/>
    <lineage>
        <taxon>Bacteria</taxon>
        <taxon>Bacillati</taxon>
        <taxon>Bacillota</taxon>
        <taxon>Clostridia</taxon>
        <taxon>Lachnospirales</taxon>
        <taxon>Lachnospiraceae</taxon>
        <taxon>Petralouisia</taxon>
    </lineage>
</organism>
<sequence length="75" mass="8642">MVKLAGIEKMLTEYEGNRMTGMNVAEMSELIFEYTYGYPFLVSYICKLLNEKMSMGKRRASRSSKNIGQKAQYIV</sequence>
<proteinExistence type="predicted"/>
<name>A0AC61RW10_9FIRM</name>
<gene>
    <name evidence="1" type="ORF">E5329_12725</name>
</gene>
<protein>
    <submittedName>
        <fullName evidence="1">Uncharacterized protein</fullName>
    </submittedName>
</protein>
<dbReference type="EMBL" id="SRYA01000023">
    <property type="protein sequence ID" value="TGY95843.1"/>
    <property type="molecule type" value="Genomic_DNA"/>
</dbReference>
<comment type="caution">
    <text evidence="1">The sequence shown here is derived from an EMBL/GenBank/DDBJ whole genome shotgun (WGS) entry which is preliminary data.</text>
</comment>